<dbReference type="Pfam" id="PF01523">
    <property type="entry name" value="PmbA_TldD_1st"/>
    <property type="match status" value="1"/>
</dbReference>
<keyword evidence="3" id="KW-0378">Hydrolase</keyword>
<gene>
    <name evidence="8" type="ORF">HLUCCA11_15120</name>
</gene>
<comment type="caution">
    <text evidence="8">The sequence shown here is derived from an EMBL/GenBank/DDBJ whole genome shotgun (WGS) entry which is preliminary data.</text>
</comment>
<evidence type="ECO:0000259" key="7">
    <source>
        <dbReference type="Pfam" id="PF19289"/>
    </source>
</evidence>
<comment type="similarity">
    <text evidence="1">Belongs to the peptidase U62 family.</text>
</comment>
<dbReference type="GO" id="GO:0008237">
    <property type="term" value="F:metallopeptidase activity"/>
    <property type="evidence" value="ECO:0007669"/>
    <property type="project" value="UniProtKB-KW"/>
</dbReference>
<dbReference type="InterPro" id="IPR036059">
    <property type="entry name" value="TldD/PmbA_sf"/>
</dbReference>
<dbReference type="Gene3D" id="3.30.2290.10">
    <property type="entry name" value="PmbA/TldD superfamily"/>
    <property type="match status" value="1"/>
</dbReference>
<dbReference type="InterPro" id="IPR045569">
    <property type="entry name" value="Metalloprtase-TldD/E_C"/>
</dbReference>
<dbReference type="PATRIC" id="fig|1666911.3.peg.300"/>
<dbReference type="GO" id="GO:0005829">
    <property type="term" value="C:cytosol"/>
    <property type="evidence" value="ECO:0007669"/>
    <property type="project" value="TreeGrafter"/>
</dbReference>
<evidence type="ECO:0000256" key="4">
    <source>
        <dbReference type="ARBA" id="ARBA00023049"/>
    </source>
</evidence>
<dbReference type="PANTHER" id="PTHR30624">
    <property type="entry name" value="UNCHARACTERIZED PROTEIN TLDD AND PMBA"/>
    <property type="match status" value="1"/>
</dbReference>
<evidence type="ECO:0000259" key="6">
    <source>
        <dbReference type="Pfam" id="PF01523"/>
    </source>
</evidence>
<sequence>MIGHLTATPGKTASVTTKFKQEPQQNTAQFITQVTTRSIEETLKQAIAQIDLPADWIGMRAMRTNSSWRAMRDGRPQQNERGFDQGVMVEVLAEGQFGYSATNQLTPEALRSAAQQAYHQAISSSQWAVHRFTQAVRPKVTGQYISPYQRAFSDLSVGEINHLLRQLCEQLKVSPNIVRTSAIARSHEVESWFVSSNGSDSYQKQMMLETHMGAIAQAHGVTQSRSDNGYLARSYQGGWELFGNAAAGTGSTHDLWQRARRIGDQAIELLSAPDCPNLTTTLVLAPDQMMLQLHESVGHPLELDRILGDERNYAGGSFIQPQDFGELVYGSPLMNVTFDPTQVGELASYPFDDTGTPAERQYLIESGVLQRGLGGLESQARLNVPGVACTRACSWNRPAIDRMANINLEPGDTDFESMIGSIENGVYMESNRSWSIDDQRHKFQFGCEYARKIENGKLTIPLKNPNYRATTPQFWRSLTQVGDGQTLQTYGTPYCGKGEPNQLVRVGHASPACAFENIEVFGGGQ</sequence>
<feature type="region of interest" description="Disordered" evidence="5">
    <location>
        <begin position="1"/>
        <end position="20"/>
    </location>
</feature>
<reference evidence="8 9" key="1">
    <citation type="submission" date="2015-09" db="EMBL/GenBank/DDBJ databases">
        <title>Identification and resolution of microdiversity through metagenomic sequencing of parallel consortia.</title>
        <authorList>
            <person name="Nelson W.C."/>
            <person name="Romine M.F."/>
            <person name="Lindemann S.R."/>
        </authorList>
    </citation>
    <scope>NUCLEOTIDE SEQUENCE [LARGE SCALE GENOMIC DNA]</scope>
    <source>
        <strain evidence="8">Ana</strain>
    </source>
</reference>
<evidence type="ECO:0000256" key="3">
    <source>
        <dbReference type="ARBA" id="ARBA00022801"/>
    </source>
</evidence>
<dbReference type="Proteomes" id="UP000050465">
    <property type="component" value="Unassembled WGS sequence"/>
</dbReference>
<evidence type="ECO:0000313" key="9">
    <source>
        <dbReference type="Proteomes" id="UP000050465"/>
    </source>
</evidence>
<feature type="domain" description="Metalloprotease TldD/E N-terminal" evidence="6">
    <location>
        <begin position="69"/>
        <end position="121"/>
    </location>
</feature>
<evidence type="ECO:0000256" key="1">
    <source>
        <dbReference type="ARBA" id="ARBA00005836"/>
    </source>
</evidence>
<dbReference type="InterPro" id="IPR035068">
    <property type="entry name" value="TldD/PmbA_N"/>
</dbReference>
<proteinExistence type="inferred from homology"/>
<feature type="compositionally biased region" description="Polar residues" evidence="5">
    <location>
        <begin position="9"/>
        <end position="20"/>
    </location>
</feature>
<dbReference type="InterPro" id="IPR002510">
    <property type="entry name" value="Metalloprtase-TldD/E_N"/>
</dbReference>
<dbReference type="EMBL" id="LJZR01000020">
    <property type="protein sequence ID" value="KPQ34432.1"/>
    <property type="molecule type" value="Genomic_DNA"/>
</dbReference>
<organism evidence="8 9">
    <name type="scientific">Phormidesmis priestleyi Ana</name>
    <dbReference type="NCBI Taxonomy" id="1666911"/>
    <lineage>
        <taxon>Bacteria</taxon>
        <taxon>Bacillati</taxon>
        <taxon>Cyanobacteriota</taxon>
        <taxon>Cyanophyceae</taxon>
        <taxon>Leptolyngbyales</taxon>
        <taxon>Leptolyngbyaceae</taxon>
        <taxon>Phormidesmis</taxon>
    </lineage>
</organism>
<dbReference type="GO" id="GO:0006508">
    <property type="term" value="P:proteolysis"/>
    <property type="evidence" value="ECO:0007669"/>
    <property type="project" value="UniProtKB-KW"/>
</dbReference>
<accession>A0A0P8BZW0</accession>
<evidence type="ECO:0000256" key="5">
    <source>
        <dbReference type="SAM" id="MobiDB-lite"/>
    </source>
</evidence>
<keyword evidence="4" id="KW-0482">Metalloprotease</keyword>
<evidence type="ECO:0000256" key="2">
    <source>
        <dbReference type="ARBA" id="ARBA00022670"/>
    </source>
</evidence>
<dbReference type="PANTHER" id="PTHR30624:SF10">
    <property type="entry name" value="CONSERVED PROTEIN"/>
    <property type="match status" value="1"/>
</dbReference>
<name>A0A0P8BZW0_9CYAN</name>
<evidence type="ECO:0000313" key="8">
    <source>
        <dbReference type="EMBL" id="KPQ34432.1"/>
    </source>
</evidence>
<feature type="domain" description="Metalloprotease TldD/E C-terminal" evidence="7">
    <location>
        <begin position="280"/>
        <end position="520"/>
    </location>
</feature>
<dbReference type="AlphaFoldDB" id="A0A0P8BZW0"/>
<protein>
    <submittedName>
        <fullName evidence="8">Putative Zn-dependent protease</fullName>
    </submittedName>
</protein>
<dbReference type="Pfam" id="PF19289">
    <property type="entry name" value="PmbA_TldD_3rd"/>
    <property type="match status" value="1"/>
</dbReference>
<keyword evidence="2 8" id="KW-0645">Protease</keyword>
<dbReference type="STRING" id="1666911.HLUCCA11_15120"/>
<dbReference type="SUPFAM" id="SSF111283">
    <property type="entry name" value="Putative modulator of DNA gyrase, PmbA/TldD"/>
    <property type="match status" value="1"/>
</dbReference>
<dbReference type="InterPro" id="IPR051463">
    <property type="entry name" value="Peptidase_U62_metallo"/>
</dbReference>